<dbReference type="Proteomes" id="UP000887578">
    <property type="component" value="Unplaced"/>
</dbReference>
<dbReference type="WBParaSite" id="PDA_v2.g11907.t1">
    <property type="protein sequence ID" value="PDA_v2.g11907.t1"/>
    <property type="gene ID" value="PDA_v2.g11907"/>
</dbReference>
<protein>
    <submittedName>
        <fullName evidence="3">Uncharacterized protein</fullName>
    </submittedName>
</protein>
<reference evidence="3" key="1">
    <citation type="submission" date="2022-11" db="UniProtKB">
        <authorList>
            <consortium name="WormBaseParasite"/>
        </authorList>
    </citation>
    <scope>IDENTIFICATION</scope>
</reference>
<name>A0A914P263_9BILA</name>
<evidence type="ECO:0000313" key="3">
    <source>
        <dbReference type="WBParaSite" id="PDA_v2.g11907.t1"/>
    </source>
</evidence>
<feature type="region of interest" description="Disordered" evidence="1">
    <location>
        <begin position="1"/>
        <end position="25"/>
    </location>
</feature>
<evidence type="ECO:0000313" key="2">
    <source>
        <dbReference type="Proteomes" id="UP000887578"/>
    </source>
</evidence>
<evidence type="ECO:0000256" key="1">
    <source>
        <dbReference type="SAM" id="MobiDB-lite"/>
    </source>
</evidence>
<feature type="compositionally biased region" description="Polar residues" evidence="1">
    <location>
        <begin position="1"/>
        <end position="11"/>
    </location>
</feature>
<dbReference type="AlphaFoldDB" id="A0A914P263"/>
<accession>A0A914P263</accession>
<sequence>MAQLPSNQSPFSGIDGTSKINNNNSCINTDDITGTSITLSTVSMDQIESNVQKLRNRGKRLPKSKAPLTLERPFSRAQSPLRRINKEFLILLIFNTDKYAKI</sequence>
<keyword evidence="2" id="KW-1185">Reference proteome</keyword>
<organism evidence="2 3">
    <name type="scientific">Panagrolaimus davidi</name>
    <dbReference type="NCBI Taxonomy" id="227884"/>
    <lineage>
        <taxon>Eukaryota</taxon>
        <taxon>Metazoa</taxon>
        <taxon>Ecdysozoa</taxon>
        <taxon>Nematoda</taxon>
        <taxon>Chromadorea</taxon>
        <taxon>Rhabditida</taxon>
        <taxon>Tylenchina</taxon>
        <taxon>Panagrolaimomorpha</taxon>
        <taxon>Panagrolaimoidea</taxon>
        <taxon>Panagrolaimidae</taxon>
        <taxon>Panagrolaimus</taxon>
    </lineage>
</organism>
<proteinExistence type="predicted"/>